<dbReference type="RefSeq" id="WP_088707369.1">
    <property type="nucleotide sequence ID" value="NZ_LSTO01000001.1"/>
</dbReference>
<evidence type="ECO:0000313" key="1">
    <source>
        <dbReference type="EMBL" id="OWW20486.1"/>
    </source>
</evidence>
<accession>A0A254TCV7</accession>
<keyword evidence="2" id="KW-1185">Reference proteome</keyword>
<evidence type="ECO:0008006" key="3">
    <source>
        <dbReference type="Google" id="ProtNLM"/>
    </source>
</evidence>
<dbReference type="OrthoDB" id="9795283at2"/>
<evidence type="ECO:0000313" key="2">
    <source>
        <dbReference type="Proteomes" id="UP000197535"/>
    </source>
</evidence>
<gene>
    <name evidence="1" type="ORF">AYR66_14315</name>
</gene>
<dbReference type="EMBL" id="LSTO01000001">
    <property type="protein sequence ID" value="OWW20486.1"/>
    <property type="molecule type" value="Genomic_DNA"/>
</dbReference>
<dbReference type="AlphaFoldDB" id="A0A254TCV7"/>
<proteinExistence type="predicted"/>
<dbReference type="Pfam" id="PF20159">
    <property type="entry name" value="YidB"/>
    <property type="match status" value="1"/>
</dbReference>
<name>A0A254TCV7_9BURK</name>
<dbReference type="InterPro" id="IPR045372">
    <property type="entry name" value="YidB"/>
</dbReference>
<dbReference type="InterPro" id="IPR027405">
    <property type="entry name" value="YidB-like"/>
</dbReference>
<organism evidence="1 2">
    <name type="scientific">Noviherbaspirillum denitrificans</name>
    <dbReference type="NCBI Taxonomy" id="1968433"/>
    <lineage>
        <taxon>Bacteria</taxon>
        <taxon>Pseudomonadati</taxon>
        <taxon>Pseudomonadota</taxon>
        <taxon>Betaproteobacteria</taxon>
        <taxon>Burkholderiales</taxon>
        <taxon>Oxalobacteraceae</taxon>
        <taxon>Noviherbaspirillum</taxon>
    </lineage>
</organism>
<comment type="caution">
    <text evidence="1">The sequence shown here is derived from an EMBL/GenBank/DDBJ whole genome shotgun (WGS) entry which is preliminary data.</text>
</comment>
<dbReference type="Proteomes" id="UP000197535">
    <property type="component" value="Unassembled WGS sequence"/>
</dbReference>
<protein>
    <recommendedName>
        <fullName evidence="3">Ribosomal protein P2</fullName>
    </recommendedName>
</protein>
<dbReference type="Gene3D" id="1.10.10.690">
    <property type="entry name" value="YidB-like"/>
    <property type="match status" value="1"/>
</dbReference>
<sequence length="139" mass="14663">MGILDKAIDMLGGNQLPMMDSRMKLMQAALSLLANNGQAGGVHGLVHQFNEAGLGNVIQSWIGTGQNVPITADQMQQVLDPGQLSQISEETGLPEPEAASQLGDMLPDLIDKLTPAGHVPPGGLGNMSSLLDHFLGRYH</sequence>
<dbReference type="SUPFAM" id="SSF140804">
    <property type="entry name" value="YidB-like"/>
    <property type="match status" value="1"/>
</dbReference>
<reference evidence="1 2" key="1">
    <citation type="submission" date="2016-02" db="EMBL/GenBank/DDBJ databases">
        <authorList>
            <person name="Wen L."/>
            <person name="He K."/>
            <person name="Yang H."/>
        </authorList>
    </citation>
    <scope>NUCLEOTIDE SEQUENCE [LARGE SCALE GENOMIC DNA]</scope>
    <source>
        <strain evidence="1 2">TSA40</strain>
    </source>
</reference>